<dbReference type="PROSITE" id="PS50943">
    <property type="entry name" value="HTH_CROC1"/>
    <property type="match status" value="1"/>
</dbReference>
<sequence>MNNQRRAGCFDSDMVCCRRSTEPVLNRHPLFGWSGARLSARLGPVMVQVWSGREVRALRESQRLSIREFAARIGVSERMVSRWEAGGERIRPRPINQEGLDSLLAGASDDVRTRFASRLEIAREPVPAAVKHRPATALAGRRTHDPDVLAMRSFRSADLQVGGGHLYGSVVKYLRTEVGPRLFGGDDPVEDPGVFTAAAGLTEMAGWMAHDAGRDDRAYSHFLRAFHLSKAGQDRQLGVHVLASLSHLAHHRADPNGAIRFAQAGETALAEGPANPELRARLLAMQARGRAALGDDHETRTLLGRAESAIGGSSSDASSEWISHFDSGSLASEAARCMRQLGRPAETQSHAEAIIRLRPSNRTRSHAFGQLFLTAALIDQGEPEQACRILHDVVESTQSLGSYLIVQQLREIYERLTPYAGINSVSETRQVLAETLRQRAWLQQWIISGTVETQPEQR</sequence>
<protein>
    <submittedName>
        <fullName evidence="2">XRE family transcriptional regulator</fullName>
    </submittedName>
</protein>
<dbReference type="Gene3D" id="1.10.260.40">
    <property type="entry name" value="lambda repressor-like DNA-binding domains"/>
    <property type="match status" value="1"/>
</dbReference>
<evidence type="ECO:0000259" key="1">
    <source>
        <dbReference type="PROSITE" id="PS50943"/>
    </source>
</evidence>
<dbReference type="CDD" id="cd00093">
    <property type="entry name" value="HTH_XRE"/>
    <property type="match status" value="1"/>
</dbReference>
<evidence type="ECO:0000313" key="2">
    <source>
        <dbReference type="EMBL" id="TDC31613.1"/>
    </source>
</evidence>
<proteinExistence type="predicted"/>
<dbReference type="InterPro" id="IPR001387">
    <property type="entry name" value="Cro/C1-type_HTH"/>
</dbReference>
<dbReference type="EMBL" id="SMKA01000031">
    <property type="protein sequence ID" value="TDC31613.1"/>
    <property type="molecule type" value="Genomic_DNA"/>
</dbReference>
<gene>
    <name evidence="2" type="ORF">E1261_10325</name>
</gene>
<reference evidence="2 3" key="1">
    <citation type="submission" date="2019-03" db="EMBL/GenBank/DDBJ databases">
        <title>Draft genome sequences of novel Actinobacteria.</title>
        <authorList>
            <person name="Sahin N."/>
            <person name="Ay H."/>
            <person name="Saygin H."/>
        </authorList>
    </citation>
    <scope>NUCLEOTIDE SEQUENCE [LARGE SCALE GENOMIC DNA]</scope>
    <source>
        <strain evidence="2 3">JCM 30547</strain>
    </source>
</reference>
<name>A0A4R4Q9H2_9ACTN</name>
<dbReference type="SMART" id="SM00530">
    <property type="entry name" value="HTH_XRE"/>
    <property type="match status" value="1"/>
</dbReference>
<dbReference type="Pfam" id="PF01381">
    <property type="entry name" value="HTH_3"/>
    <property type="match status" value="1"/>
</dbReference>
<dbReference type="Proteomes" id="UP000295075">
    <property type="component" value="Unassembled WGS sequence"/>
</dbReference>
<dbReference type="GO" id="GO:0003677">
    <property type="term" value="F:DNA binding"/>
    <property type="evidence" value="ECO:0007669"/>
    <property type="project" value="InterPro"/>
</dbReference>
<dbReference type="InterPro" id="IPR011990">
    <property type="entry name" value="TPR-like_helical_dom_sf"/>
</dbReference>
<comment type="caution">
    <text evidence="2">The sequence shown here is derived from an EMBL/GenBank/DDBJ whole genome shotgun (WGS) entry which is preliminary data.</text>
</comment>
<accession>A0A4R4Q9H2</accession>
<keyword evidence="3" id="KW-1185">Reference proteome</keyword>
<organism evidence="2 3">
    <name type="scientific">Kribbella albertanoniae</name>
    <dbReference type="NCBI Taxonomy" id="1266829"/>
    <lineage>
        <taxon>Bacteria</taxon>
        <taxon>Bacillati</taxon>
        <taxon>Actinomycetota</taxon>
        <taxon>Actinomycetes</taxon>
        <taxon>Propionibacteriales</taxon>
        <taxon>Kribbellaceae</taxon>
        <taxon>Kribbella</taxon>
    </lineage>
</organism>
<dbReference type="InterPro" id="IPR010982">
    <property type="entry name" value="Lambda_DNA-bd_dom_sf"/>
</dbReference>
<evidence type="ECO:0000313" key="3">
    <source>
        <dbReference type="Proteomes" id="UP000295075"/>
    </source>
</evidence>
<dbReference type="AlphaFoldDB" id="A0A4R4Q9H2"/>
<dbReference type="OrthoDB" id="3698213at2"/>
<dbReference type="SUPFAM" id="SSF47413">
    <property type="entry name" value="lambda repressor-like DNA-binding domains"/>
    <property type="match status" value="1"/>
</dbReference>
<feature type="domain" description="HTH cro/C1-type" evidence="1">
    <location>
        <begin position="55"/>
        <end position="86"/>
    </location>
</feature>
<dbReference type="Gene3D" id="1.25.40.10">
    <property type="entry name" value="Tetratricopeptide repeat domain"/>
    <property type="match status" value="1"/>
</dbReference>